<protein>
    <submittedName>
        <fullName evidence="1">Uncharacterized protein</fullName>
    </submittedName>
</protein>
<reference evidence="1 2" key="1">
    <citation type="submission" date="2016-07" db="EMBL/GenBank/DDBJ databases">
        <title>Draft genome of the white-rot fungus Obba rivulosa 3A-2.</title>
        <authorList>
            <consortium name="DOE Joint Genome Institute"/>
            <person name="Miettinen O."/>
            <person name="Riley R."/>
            <person name="Acob R."/>
            <person name="Barry K."/>
            <person name="Cullen D."/>
            <person name="De Vries R."/>
            <person name="Hainaut M."/>
            <person name="Hatakka A."/>
            <person name="Henrissat B."/>
            <person name="Hilden K."/>
            <person name="Kuo R."/>
            <person name="Labutti K."/>
            <person name="Lipzen A."/>
            <person name="Makela M.R."/>
            <person name="Sandor L."/>
            <person name="Spatafora J.W."/>
            <person name="Grigoriev I.V."/>
            <person name="Hibbett D.S."/>
        </authorList>
    </citation>
    <scope>NUCLEOTIDE SEQUENCE [LARGE SCALE GENOMIC DNA]</scope>
    <source>
        <strain evidence="1 2">3A-2</strain>
    </source>
</reference>
<dbReference type="AlphaFoldDB" id="A0A8E2DFW4"/>
<name>A0A8E2DFW4_9APHY</name>
<evidence type="ECO:0000313" key="2">
    <source>
        <dbReference type="Proteomes" id="UP000250043"/>
    </source>
</evidence>
<evidence type="ECO:0000313" key="1">
    <source>
        <dbReference type="EMBL" id="OCH86410.1"/>
    </source>
</evidence>
<accession>A0A8E2DFW4</accession>
<dbReference type="EMBL" id="KV722529">
    <property type="protein sequence ID" value="OCH86410.1"/>
    <property type="molecule type" value="Genomic_DNA"/>
</dbReference>
<gene>
    <name evidence="1" type="ORF">OBBRIDRAFT_241295</name>
</gene>
<organism evidence="1 2">
    <name type="scientific">Obba rivulosa</name>
    <dbReference type="NCBI Taxonomy" id="1052685"/>
    <lineage>
        <taxon>Eukaryota</taxon>
        <taxon>Fungi</taxon>
        <taxon>Dikarya</taxon>
        <taxon>Basidiomycota</taxon>
        <taxon>Agaricomycotina</taxon>
        <taxon>Agaricomycetes</taxon>
        <taxon>Polyporales</taxon>
        <taxon>Gelatoporiaceae</taxon>
        <taxon>Obba</taxon>
    </lineage>
</organism>
<dbReference type="Proteomes" id="UP000250043">
    <property type="component" value="Unassembled WGS sequence"/>
</dbReference>
<proteinExistence type="predicted"/>
<keyword evidence="2" id="KW-1185">Reference proteome</keyword>
<sequence>MISVTRALKTAAALYSVMESGSANMQWPSAARRVLILSSSRPSLCEYYGSALLHSEYSPVYAVSPTSPLPFHAHQSVTYLGHRHSSVKTMHDVISVMRTPSGDSRSRCPRRRDGDGVRDREKHACVDIPRQWKLNARTLIEVFSSKSVVARGSAPHDGSHPRRIRDRCGLEYSRLFMTCLRIGWASRSELTKHHPFFASGPRNMSNSAAC</sequence>